<organism evidence="1 2">
    <name type="scientific">Halocaridina rubra</name>
    <name type="common">Hawaiian red shrimp</name>
    <dbReference type="NCBI Taxonomy" id="373956"/>
    <lineage>
        <taxon>Eukaryota</taxon>
        <taxon>Metazoa</taxon>
        <taxon>Ecdysozoa</taxon>
        <taxon>Arthropoda</taxon>
        <taxon>Crustacea</taxon>
        <taxon>Multicrustacea</taxon>
        <taxon>Malacostraca</taxon>
        <taxon>Eumalacostraca</taxon>
        <taxon>Eucarida</taxon>
        <taxon>Decapoda</taxon>
        <taxon>Pleocyemata</taxon>
        <taxon>Caridea</taxon>
        <taxon>Atyoidea</taxon>
        <taxon>Atyidae</taxon>
        <taxon>Halocaridina</taxon>
    </lineage>
</organism>
<keyword evidence="2" id="KW-1185">Reference proteome</keyword>
<dbReference type="Proteomes" id="UP001381693">
    <property type="component" value="Unassembled WGS sequence"/>
</dbReference>
<dbReference type="AlphaFoldDB" id="A0AAN8ZWP2"/>
<name>A0AAN8ZWP2_HALRR</name>
<accession>A0AAN8ZWP2</accession>
<protein>
    <submittedName>
        <fullName evidence="1">Uncharacterized protein</fullName>
    </submittedName>
</protein>
<evidence type="ECO:0000313" key="1">
    <source>
        <dbReference type="EMBL" id="KAK7071511.1"/>
    </source>
</evidence>
<comment type="caution">
    <text evidence="1">The sequence shown here is derived from an EMBL/GenBank/DDBJ whole genome shotgun (WGS) entry which is preliminary data.</text>
</comment>
<feature type="non-terminal residue" evidence="1">
    <location>
        <position position="1"/>
    </location>
</feature>
<sequence>FSVPGPDKVNFLACLGVTLIKKHDLYTASRQYLQWNRCSVTDRVFDSGGDEPTFEST</sequence>
<feature type="non-terminal residue" evidence="1">
    <location>
        <position position="57"/>
    </location>
</feature>
<reference evidence="1 2" key="1">
    <citation type="submission" date="2023-11" db="EMBL/GenBank/DDBJ databases">
        <title>Halocaridina rubra genome assembly.</title>
        <authorList>
            <person name="Smith C."/>
        </authorList>
    </citation>
    <scope>NUCLEOTIDE SEQUENCE [LARGE SCALE GENOMIC DNA]</scope>
    <source>
        <strain evidence="1">EP-1</strain>
        <tissue evidence="1">Whole</tissue>
    </source>
</reference>
<dbReference type="EMBL" id="JAXCGZ010014395">
    <property type="protein sequence ID" value="KAK7071511.1"/>
    <property type="molecule type" value="Genomic_DNA"/>
</dbReference>
<gene>
    <name evidence="1" type="ORF">SK128_023911</name>
</gene>
<evidence type="ECO:0000313" key="2">
    <source>
        <dbReference type="Proteomes" id="UP001381693"/>
    </source>
</evidence>
<proteinExistence type="predicted"/>